<organism evidence="6 7">
    <name type="scientific">Sphingomonas aracearum</name>
    <dbReference type="NCBI Taxonomy" id="2283317"/>
    <lineage>
        <taxon>Bacteria</taxon>
        <taxon>Pseudomonadati</taxon>
        <taxon>Pseudomonadota</taxon>
        <taxon>Alphaproteobacteria</taxon>
        <taxon>Sphingomonadales</taxon>
        <taxon>Sphingomonadaceae</taxon>
        <taxon>Sphingomonas</taxon>
    </lineage>
</organism>
<dbReference type="Proteomes" id="UP000253918">
    <property type="component" value="Unassembled WGS sequence"/>
</dbReference>
<comment type="caution">
    <text evidence="6">The sequence shown here is derived from an EMBL/GenBank/DDBJ whole genome shotgun (WGS) entry which is preliminary data.</text>
</comment>
<dbReference type="GO" id="GO:0042597">
    <property type="term" value="C:periplasmic space"/>
    <property type="evidence" value="ECO:0007669"/>
    <property type="project" value="InterPro"/>
</dbReference>
<protein>
    <submittedName>
        <fullName evidence="6">Lytic transglycosylase domain-containing protein</fullName>
    </submittedName>
</protein>
<dbReference type="OrthoDB" id="9815002at2"/>
<dbReference type="AlphaFoldDB" id="A0A369VY22"/>
<dbReference type="InterPro" id="IPR008258">
    <property type="entry name" value="Transglycosylase_SLT_dom_1"/>
</dbReference>
<evidence type="ECO:0000313" key="7">
    <source>
        <dbReference type="Proteomes" id="UP000253918"/>
    </source>
</evidence>
<evidence type="ECO:0000256" key="1">
    <source>
        <dbReference type="ARBA" id="ARBA00007734"/>
    </source>
</evidence>
<evidence type="ECO:0000259" key="5">
    <source>
        <dbReference type="Pfam" id="PF01464"/>
    </source>
</evidence>
<dbReference type="CDD" id="cd13401">
    <property type="entry name" value="Slt70-like"/>
    <property type="match status" value="1"/>
</dbReference>
<dbReference type="Gene3D" id="1.10.530.10">
    <property type="match status" value="1"/>
</dbReference>
<dbReference type="PANTHER" id="PTHR37423">
    <property type="entry name" value="SOLUBLE LYTIC MUREIN TRANSGLYCOSYLASE-RELATED"/>
    <property type="match status" value="1"/>
</dbReference>
<feature type="chain" id="PRO_5016570787" evidence="4">
    <location>
        <begin position="23"/>
        <end position="662"/>
    </location>
</feature>
<dbReference type="GO" id="GO:0004553">
    <property type="term" value="F:hydrolase activity, hydrolyzing O-glycosyl compounds"/>
    <property type="evidence" value="ECO:0007669"/>
    <property type="project" value="InterPro"/>
</dbReference>
<feature type="signal peptide" evidence="4">
    <location>
        <begin position="1"/>
        <end position="22"/>
    </location>
</feature>
<dbReference type="PANTHER" id="PTHR37423:SF2">
    <property type="entry name" value="MEMBRANE-BOUND LYTIC MUREIN TRANSGLYCOSYLASE C"/>
    <property type="match status" value="1"/>
</dbReference>
<evidence type="ECO:0000313" key="6">
    <source>
        <dbReference type="EMBL" id="RDE06517.1"/>
    </source>
</evidence>
<evidence type="ECO:0000256" key="3">
    <source>
        <dbReference type="ARBA" id="ARBA00022729"/>
    </source>
</evidence>
<gene>
    <name evidence="6" type="ORF">DVW87_02055</name>
</gene>
<accession>A0A369VY22</accession>
<keyword evidence="3 4" id="KW-0732">Signal</keyword>
<sequence>MIPSVVKSALALAGVSALVATSGVPQDQLGWGKATQALQQSAQNNAQMAQAIAQWKALGQTSILPFDSYASFLLAHPGWPQENALRRSAENALSRGAAPANITAFFDKFPPLTGEGGAFYAEALASVGRRADAEQAARTAWRKGALPATAESKLLTYFSGALRPEDHDARMDALLWQNVTLTAARELPLTSPGARPIFAARLAFRNNAPEASQLAAAAETLGARDAGYIADRAIWLRKTGNGAAAQSWLARSRSLATRPGNVEEWYEVLLSNAKAAADAGSYQVAYDIARQVDDAYPAGTDVSKRPYGERDDYTSLAWLAGQTALKQLGRPMDAAVMFDRYGRGSQTPSTRSKGLYWAGRAAQAGGNAAQARAWFEQAAGLRDQYYGQLANERLGRPLVAPGAPPPLQVDPLYRSSFQSKDVVRAAQYLGYINNWQDQTAFVRQIAADATTDADHVLADELARQLGRPDLGVMVGRSALQNGLTEYSALGFPTVKVPATQASQWTLIHAIARQESQFDRGAVSRTGARGLMQLMPGTAREQAGKLGLAYDASALNVNTDYNIQLGSSYFQRIYNNYGSWPLAIAAYNAGGGNVNKWLRANGDPRTGAVDVVEWVEAIPFLETRNYVQRVLENMVVYDLLNPAQAQSRGPNRLSWYLGKNQPG</sequence>
<evidence type="ECO:0000256" key="2">
    <source>
        <dbReference type="ARBA" id="ARBA00009387"/>
    </source>
</evidence>
<name>A0A369VY22_9SPHN</name>
<dbReference type="Gene3D" id="1.25.20.10">
    <property type="entry name" value="Bacterial muramidases"/>
    <property type="match status" value="1"/>
</dbReference>
<dbReference type="SUPFAM" id="SSF53955">
    <property type="entry name" value="Lysozyme-like"/>
    <property type="match status" value="1"/>
</dbReference>
<dbReference type="InterPro" id="IPR008939">
    <property type="entry name" value="Lytic_TGlycosylase_superhlx_U"/>
</dbReference>
<dbReference type="Pfam" id="PF01464">
    <property type="entry name" value="SLT"/>
    <property type="match status" value="1"/>
</dbReference>
<evidence type="ECO:0000256" key="4">
    <source>
        <dbReference type="SAM" id="SignalP"/>
    </source>
</evidence>
<comment type="similarity">
    <text evidence="2">Belongs to the virb1 family.</text>
</comment>
<keyword evidence="7" id="KW-1185">Reference proteome</keyword>
<reference evidence="6 7" key="1">
    <citation type="submission" date="2018-07" db="EMBL/GenBank/DDBJ databases">
        <title>a novel species of Sphingomonas isolated from the rhizosphere soil of Araceae plant.</title>
        <authorList>
            <person name="Zhiyong W."/>
            <person name="Qinglan Z."/>
            <person name="Zhiwei F."/>
            <person name="Ding X."/>
            <person name="Gejiao W."/>
            <person name="Shixue Z."/>
        </authorList>
    </citation>
    <scope>NUCLEOTIDE SEQUENCE [LARGE SCALE GENOMIC DNA]</scope>
    <source>
        <strain evidence="6 7">WZY 27</strain>
    </source>
</reference>
<comment type="similarity">
    <text evidence="1">Belongs to the transglycosylase Slt family.</text>
</comment>
<feature type="domain" description="Transglycosylase SLT" evidence="5">
    <location>
        <begin position="500"/>
        <end position="602"/>
    </location>
</feature>
<proteinExistence type="inferred from homology"/>
<dbReference type="InterPro" id="IPR023346">
    <property type="entry name" value="Lysozyme-like_dom_sf"/>
</dbReference>
<dbReference type="RefSeq" id="WP_114686101.1">
    <property type="nucleotide sequence ID" value="NZ_QQNB01000001.1"/>
</dbReference>
<dbReference type="EMBL" id="QQNB01000001">
    <property type="protein sequence ID" value="RDE06517.1"/>
    <property type="molecule type" value="Genomic_DNA"/>
</dbReference>
<dbReference type="SUPFAM" id="SSF48435">
    <property type="entry name" value="Bacterial muramidases"/>
    <property type="match status" value="1"/>
</dbReference>